<comment type="cofactor">
    <cofactor evidence="7 9">
        <name>Fe cation</name>
        <dbReference type="ChEBI" id="CHEBI:24875"/>
    </cofactor>
    <text evidence="7 9">Binds 2 iron ions per subunit.</text>
</comment>
<dbReference type="PIRSF" id="PIRSF000355">
    <property type="entry name" value="NrdB"/>
    <property type="match status" value="1"/>
</dbReference>
<evidence type="ECO:0000256" key="8">
    <source>
        <dbReference type="PIRSR" id="PIRSR000355-1"/>
    </source>
</evidence>
<dbReference type="NCBIfam" id="NF007183">
    <property type="entry name" value="PRK09614.1-2"/>
    <property type="match status" value="1"/>
</dbReference>
<comment type="function">
    <text evidence="7">Provides the precursors necessary for DNA synthesis. Catalyzes the biosynthesis of deoxyribonucleotides from the corresponding ribonucleotides.</text>
</comment>
<accession>A0A510KMV4</accession>
<reference evidence="10 11" key="1">
    <citation type="submission" date="2019-07" db="EMBL/GenBank/DDBJ databases">
        <title>Complete Genome Sequence of Leptotrichia trevisanii Strain JMUB3935.</title>
        <authorList>
            <person name="Watanabe S."/>
            <person name="Cui L."/>
        </authorList>
    </citation>
    <scope>NUCLEOTIDE SEQUENCE [LARGE SCALE GENOMIC DNA]</scope>
    <source>
        <strain evidence="10 11">JMUB3935</strain>
    </source>
</reference>
<proteinExistence type="inferred from homology"/>
<dbReference type="InterPro" id="IPR000358">
    <property type="entry name" value="RNR_small_fam"/>
</dbReference>
<name>A0A510KMV4_9FUSO</name>
<evidence type="ECO:0000313" key="11">
    <source>
        <dbReference type="Proteomes" id="UP000321378"/>
    </source>
</evidence>
<evidence type="ECO:0000256" key="4">
    <source>
        <dbReference type="ARBA" id="ARBA00023002"/>
    </source>
</evidence>
<comment type="subunit">
    <text evidence="2">Tetramer of two alpha and two beta subunits.</text>
</comment>
<dbReference type="GO" id="GO:0004748">
    <property type="term" value="F:ribonucleoside-diphosphate reductase activity, thioredoxin disulfide as acceptor"/>
    <property type="evidence" value="ECO:0007669"/>
    <property type="project" value="UniProtKB-EC"/>
</dbReference>
<feature type="binding site" evidence="9">
    <location>
        <position position="67"/>
    </location>
    <ligand>
        <name>Fe cation</name>
        <dbReference type="ChEBI" id="CHEBI:24875"/>
        <label>1</label>
    </ligand>
</feature>
<evidence type="ECO:0000256" key="9">
    <source>
        <dbReference type="PIRSR" id="PIRSR000355-2"/>
    </source>
</evidence>
<evidence type="ECO:0000256" key="1">
    <source>
        <dbReference type="ARBA" id="ARBA00009303"/>
    </source>
</evidence>
<feature type="active site" evidence="8">
    <location>
        <position position="105"/>
    </location>
</feature>
<dbReference type="CDD" id="cd01049">
    <property type="entry name" value="RNRR2"/>
    <property type="match status" value="1"/>
</dbReference>
<feature type="binding site" evidence="9">
    <location>
        <position position="166"/>
    </location>
    <ligand>
        <name>Fe cation</name>
        <dbReference type="ChEBI" id="CHEBI:24875"/>
        <label>2</label>
    </ligand>
</feature>
<dbReference type="GO" id="GO:0009263">
    <property type="term" value="P:deoxyribonucleotide biosynthetic process"/>
    <property type="evidence" value="ECO:0007669"/>
    <property type="project" value="UniProtKB-KW"/>
</dbReference>
<dbReference type="SUPFAM" id="SSF47240">
    <property type="entry name" value="Ferritin-like"/>
    <property type="match status" value="1"/>
</dbReference>
<keyword evidence="3 7" id="KW-0479">Metal-binding</keyword>
<dbReference type="UniPathway" id="UPA00326"/>
<dbReference type="NCBIfam" id="TIGR04171">
    <property type="entry name" value="RNR_1b_NrdF"/>
    <property type="match status" value="1"/>
</dbReference>
<gene>
    <name evidence="10" type="ORF">JMUB3935_1626</name>
</gene>
<dbReference type="AlphaFoldDB" id="A0A510KMV4"/>
<dbReference type="Proteomes" id="UP000321378">
    <property type="component" value="Chromosome"/>
</dbReference>
<protein>
    <recommendedName>
        <fullName evidence="7">Ribonucleoside-diphosphate reductase subunit beta</fullName>
        <ecNumber evidence="7">1.17.4.1</ecNumber>
    </recommendedName>
</protein>
<dbReference type="PROSITE" id="PS00368">
    <property type="entry name" value="RIBORED_SMALL"/>
    <property type="match status" value="1"/>
</dbReference>
<dbReference type="STRING" id="1122173.GCA_000482505_00808"/>
<keyword evidence="4 7" id="KW-0560">Oxidoreductase</keyword>
<keyword evidence="6 7" id="KW-0215">Deoxyribonucleotide synthesis</keyword>
<dbReference type="Gene3D" id="1.10.620.20">
    <property type="entry name" value="Ribonucleotide Reductase, subunit A"/>
    <property type="match status" value="1"/>
</dbReference>
<evidence type="ECO:0000256" key="3">
    <source>
        <dbReference type="ARBA" id="ARBA00022723"/>
    </source>
</evidence>
<evidence type="ECO:0000256" key="6">
    <source>
        <dbReference type="ARBA" id="ARBA00023116"/>
    </source>
</evidence>
<dbReference type="InterPro" id="IPR012348">
    <property type="entry name" value="RNR-like"/>
</dbReference>
<dbReference type="InterPro" id="IPR030475">
    <property type="entry name" value="RNR_small_AS"/>
</dbReference>
<dbReference type="Pfam" id="PF00268">
    <property type="entry name" value="Ribonuc_red_sm"/>
    <property type="match status" value="1"/>
</dbReference>
<dbReference type="GO" id="GO:0046872">
    <property type="term" value="F:metal ion binding"/>
    <property type="evidence" value="ECO:0007669"/>
    <property type="project" value="UniProtKB-KW"/>
</dbReference>
<feature type="binding site" evidence="9">
    <location>
        <position position="101"/>
    </location>
    <ligand>
        <name>Fe cation</name>
        <dbReference type="ChEBI" id="CHEBI:24875"/>
        <label>1</label>
    </ligand>
</feature>
<dbReference type="PANTHER" id="PTHR23409">
    <property type="entry name" value="RIBONUCLEOSIDE-DIPHOSPHATE REDUCTASE SMALL CHAIN"/>
    <property type="match status" value="1"/>
</dbReference>
<dbReference type="GO" id="GO:0005971">
    <property type="term" value="C:ribonucleoside-diphosphate reductase complex"/>
    <property type="evidence" value="ECO:0007669"/>
    <property type="project" value="InterPro"/>
</dbReference>
<keyword evidence="5 7" id="KW-0408">Iron</keyword>
<dbReference type="RefSeq" id="WP_146996970.1">
    <property type="nucleotide sequence ID" value="NZ_AP019840.1"/>
</dbReference>
<dbReference type="InterPro" id="IPR033909">
    <property type="entry name" value="RNR_small"/>
</dbReference>
<dbReference type="EC" id="1.17.4.1" evidence="7"/>
<comment type="catalytic activity">
    <reaction evidence="7">
        <text>a 2'-deoxyribonucleoside 5'-diphosphate + [thioredoxin]-disulfide + H2O = a ribonucleoside 5'-diphosphate + [thioredoxin]-dithiol</text>
        <dbReference type="Rhea" id="RHEA:23252"/>
        <dbReference type="Rhea" id="RHEA-COMP:10698"/>
        <dbReference type="Rhea" id="RHEA-COMP:10700"/>
        <dbReference type="ChEBI" id="CHEBI:15377"/>
        <dbReference type="ChEBI" id="CHEBI:29950"/>
        <dbReference type="ChEBI" id="CHEBI:50058"/>
        <dbReference type="ChEBI" id="CHEBI:57930"/>
        <dbReference type="ChEBI" id="CHEBI:73316"/>
        <dbReference type="EC" id="1.17.4.1"/>
    </reaction>
</comment>
<sequence>MEKKIYEAVNWNTPENDYVEMFWEQNLKQFWIDTEYIPSKDIDSWNSLEPAMKLAYLHVLGGLTLLDTLQSHTGMPKIIDHIESLQNRSVLSYMCMMETIHAKSYSTIFTTVASTREINETFRWVQENPHLQYKANKIDTYYQKMNNPEASKRDIAMALAASVYLETYLFYSGFFLPLWLAGQGEMVASCDIIKKIIADESIHGVFVGLLFQELYNSFSEEEKADMRAELKNLMYDLYENETRYTDEIYGDLGLTGDVKEYIRYNANKALMNLGFEEEFEVKNVNPIVLNGLNVETTQHDFFSKKSTNYEKALEVVHLHDDDFKFDEEVNADDLI</sequence>
<feature type="binding site" evidence="9">
    <location>
        <position position="203"/>
    </location>
    <ligand>
        <name>Fe cation</name>
        <dbReference type="ChEBI" id="CHEBI:24875"/>
        <label>2</label>
    </ligand>
</feature>
<evidence type="ECO:0000256" key="2">
    <source>
        <dbReference type="ARBA" id="ARBA00011209"/>
    </source>
</evidence>
<feature type="binding site" evidence="9">
    <location>
        <position position="200"/>
    </location>
    <ligand>
        <name>Fe cation</name>
        <dbReference type="ChEBI" id="CHEBI:24875"/>
        <label>2</label>
    </ligand>
</feature>
<dbReference type="InterPro" id="IPR026494">
    <property type="entry name" value="RNR_NrdF-like"/>
</dbReference>
<organism evidence="10 11">
    <name type="scientific">Leptotrichia trevisanii</name>
    <dbReference type="NCBI Taxonomy" id="109328"/>
    <lineage>
        <taxon>Bacteria</taxon>
        <taxon>Fusobacteriati</taxon>
        <taxon>Fusobacteriota</taxon>
        <taxon>Fusobacteriia</taxon>
        <taxon>Fusobacteriales</taxon>
        <taxon>Leptotrichiaceae</taxon>
        <taxon>Leptotrichia</taxon>
    </lineage>
</organism>
<feature type="binding site" evidence="9">
    <location>
        <position position="98"/>
    </location>
    <ligand>
        <name>Fe cation</name>
        <dbReference type="ChEBI" id="CHEBI:24875"/>
        <label>2</label>
    </ligand>
</feature>
<evidence type="ECO:0000256" key="5">
    <source>
        <dbReference type="ARBA" id="ARBA00023004"/>
    </source>
</evidence>
<evidence type="ECO:0000256" key="7">
    <source>
        <dbReference type="PIRNR" id="PIRNR000355"/>
    </source>
</evidence>
<evidence type="ECO:0000313" key="10">
    <source>
        <dbReference type="EMBL" id="BBM52647.1"/>
    </source>
</evidence>
<dbReference type="InterPro" id="IPR009078">
    <property type="entry name" value="Ferritin-like_SF"/>
</dbReference>
<comment type="similarity">
    <text evidence="1 7">Belongs to the ribonucleoside diphosphate reductase small chain family.</text>
</comment>
<dbReference type="EMBL" id="AP019840">
    <property type="protein sequence ID" value="BBM52647.1"/>
    <property type="molecule type" value="Genomic_DNA"/>
</dbReference>
<dbReference type="PANTHER" id="PTHR23409:SF18">
    <property type="entry name" value="RIBONUCLEOSIDE-DIPHOSPHATE REDUCTASE SUBUNIT M2"/>
    <property type="match status" value="1"/>
</dbReference>